<dbReference type="PROSITE" id="PS50878">
    <property type="entry name" value="RT_POL"/>
    <property type="match status" value="1"/>
</dbReference>
<keyword evidence="3" id="KW-1185">Reference proteome</keyword>
<protein>
    <recommendedName>
        <fullName evidence="1">Reverse transcriptase domain-containing protein</fullName>
    </recommendedName>
</protein>
<reference evidence="3" key="1">
    <citation type="journal article" date="2013" name="Nature">
        <title>Draft genome of the wheat A-genome progenitor Triticum urartu.</title>
        <authorList>
            <person name="Ling H.Q."/>
            <person name="Zhao S."/>
            <person name="Liu D."/>
            <person name="Wang J."/>
            <person name="Sun H."/>
            <person name="Zhang C."/>
            <person name="Fan H."/>
            <person name="Li D."/>
            <person name="Dong L."/>
            <person name="Tao Y."/>
            <person name="Gao C."/>
            <person name="Wu H."/>
            <person name="Li Y."/>
            <person name="Cui Y."/>
            <person name="Guo X."/>
            <person name="Zheng S."/>
            <person name="Wang B."/>
            <person name="Yu K."/>
            <person name="Liang Q."/>
            <person name="Yang W."/>
            <person name="Lou X."/>
            <person name="Chen J."/>
            <person name="Feng M."/>
            <person name="Jian J."/>
            <person name="Zhang X."/>
            <person name="Luo G."/>
            <person name="Jiang Y."/>
            <person name="Liu J."/>
            <person name="Wang Z."/>
            <person name="Sha Y."/>
            <person name="Zhang B."/>
            <person name="Wu H."/>
            <person name="Tang D."/>
            <person name="Shen Q."/>
            <person name="Xue P."/>
            <person name="Zou S."/>
            <person name="Wang X."/>
            <person name="Liu X."/>
            <person name="Wang F."/>
            <person name="Yang Y."/>
            <person name="An X."/>
            <person name="Dong Z."/>
            <person name="Zhang K."/>
            <person name="Zhang X."/>
            <person name="Luo M.C."/>
            <person name="Dvorak J."/>
            <person name="Tong Y."/>
            <person name="Wang J."/>
            <person name="Yang H."/>
            <person name="Li Z."/>
            <person name="Wang D."/>
            <person name="Zhang A."/>
            <person name="Wang J."/>
        </authorList>
    </citation>
    <scope>NUCLEOTIDE SEQUENCE</scope>
    <source>
        <strain evidence="3">cv. G1812</strain>
    </source>
</reference>
<dbReference type="Proteomes" id="UP000015106">
    <property type="component" value="Chromosome 6"/>
</dbReference>
<dbReference type="InterPro" id="IPR000477">
    <property type="entry name" value="RT_dom"/>
</dbReference>
<organism evidence="2 3">
    <name type="scientific">Triticum urartu</name>
    <name type="common">Red wild einkorn</name>
    <name type="synonym">Crithodium urartu</name>
    <dbReference type="NCBI Taxonomy" id="4572"/>
    <lineage>
        <taxon>Eukaryota</taxon>
        <taxon>Viridiplantae</taxon>
        <taxon>Streptophyta</taxon>
        <taxon>Embryophyta</taxon>
        <taxon>Tracheophyta</taxon>
        <taxon>Spermatophyta</taxon>
        <taxon>Magnoliopsida</taxon>
        <taxon>Liliopsida</taxon>
        <taxon>Poales</taxon>
        <taxon>Poaceae</taxon>
        <taxon>BOP clade</taxon>
        <taxon>Pooideae</taxon>
        <taxon>Triticodae</taxon>
        <taxon>Triticeae</taxon>
        <taxon>Triticinae</taxon>
        <taxon>Triticum</taxon>
    </lineage>
</organism>
<reference evidence="2" key="2">
    <citation type="submission" date="2018-03" db="EMBL/GenBank/DDBJ databases">
        <title>The Triticum urartu genome reveals the dynamic nature of wheat genome evolution.</title>
        <authorList>
            <person name="Ling H."/>
            <person name="Ma B."/>
            <person name="Shi X."/>
            <person name="Liu H."/>
            <person name="Dong L."/>
            <person name="Sun H."/>
            <person name="Cao Y."/>
            <person name="Gao Q."/>
            <person name="Zheng S."/>
            <person name="Li Y."/>
            <person name="Yu Y."/>
            <person name="Du H."/>
            <person name="Qi M."/>
            <person name="Li Y."/>
            <person name="Yu H."/>
            <person name="Cui Y."/>
            <person name="Wang N."/>
            <person name="Chen C."/>
            <person name="Wu H."/>
            <person name="Zhao Y."/>
            <person name="Zhang J."/>
            <person name="Li Y."/>
            <person name="Zhou W."/>
            <person name="Zhang B."/>
            <person name="Hu W."/>
            <person name="Eijk M."/>
            <person name="Tang J."/>
            <person name="Witsenboer H."/>
            <person name="Zhao S."/>
            <person name="Li Z."/>
            <person name="Zhang A."/>
            <person name="Wang D."/>
            <person name="Liang C."/>
        </authorList>
    </citation>
    <scope>NUCLEOTIDE SEQUENCE [LARGE SCALE GENOMIC DNA]</scope>
    <source>
        <strain evidence="2">cv. G1812</strain>
    </source>
</reference>
<dbReference type="SUPFAM" id="SSF56672">
    <property type="entry name" value="DNA/RNA polymerases"/>
    <property type="match status" value="1"/>
</dbReference>
<dbReference type="InterPro" id="IPR043502">
    <property type="entry name" value="DNA/RNA_pol_sf"/>
</dbReference>
<evidence type="ECO:0000313" key="3">
    <source>
        <dbReference type="Proteomes" id="UP000015106"/>
    </source>
</evidence>
<evidence type="ECO:0000313" key="2">
    <source>
        <dbReference type="EnsemblPlants" id="TuG1812G0600003745.01.T01.cds301544"/>
    </source>
</evidence>
<dbReference type="Gramene" id="TuG1812G0600003745.01.T01">
    <property type="protein sequence ID" value="TuG1812G0600003745.01.T01.cds301544"/>
    <property type="gene ID" value="TuG1812G0600003745.01"/>
</dbReference>
<dbReference type="AlphaFoldDB" id="A0A8R7QWC1"/>
<proteinExistence type="predicted"/>
<evidence type="ECO:0000259" key="1">
    <source>
        <dbReference type="PROSITE" id="PS50878"/>
    </source>
</evidence>
<feature type="domain" description="Reverse transcriptase" evidence="1">
    <location>
        <begin position="1"/>
        <end position="103"/>
    </location>
</feature>
<dbReference type="Pfam" id="PF00078">
    <property type="entry name" value="RVT_1"/>
    <property type="match status" value="1"/>
</dbReference>
<sequence length="103" mass="11250">MKLLELRGFGGKWTSWIQQLTHEGSVGVKLNNCESDFFLAGKGLRQGDPISPLLFNLVVDVLTKMLSKAADHSLIVGLCPEVCPGGIICLQYADDTILFLDND</sequence>
<name>A0A8R7QWC1_TRIUA</name>
<reference evidence="2" key="3">
    <citation type="submission" date="2022-06" db="UniProtKB">
        <authorList>
            <consortium name="EnsemblPlants"/>
        </authorList>
    </citation>
    <scope>IDENTIFICATION</scope>
</reference>
<dbReference type="EnsemblPlants" id="TuG1812G0600003745.01.T01">
    <property type="protein sequence ID" value="TuG1812G0600003745.01.T01.cds301544"/>
    <property type="gene ID" value="TuG1812G0600003745.01"/>
</dbReference>
<accession>A0A8R7QWC1</accession>